<gene>
    <name evidence="2" type="ORF">GMD21_03835</name>
</gene>
<evidence type="ECO:0000313" key="2">
    <source>
        <dbReference type="EMBL" id="MTR75820.1"/>
    </source>
</evidence>
<feature type="domain" description="Cysteine-rich VLP" evidence="1">
    <location>
        <begin position="9"/>
        <end position="61"/>
    </location>
</feature>
<dbReference type="AlphaFoldDB" id="A0A844KDE2"/>
<reference evidence="2 3" key="1">
    <citation type="journal article" date="2019" name="Nat. Med.">
        <title>A library of human gut bacterial isolates paired with longitudinal multiomics data enables mechanistic microbiome research.</title>
        <authorList>
            <person name="Poyet M."/>
            <person name="Groussin M."/>
            <person name="Gibbons S.M."/>
            <person name="Avila-Pacheco J."/>
            <person name="Jiang X."/>
            <person name="Kearney S.M."/>
            <person name="Perrotta A.R."/>
            <person name="Berdy B."/>
            <person name="Zhao S."/>
            <person name="Lieberman T.D."/>
            <person name="Swanson P.K."/>
            <person name="Smith M."/>
            <person name="Roesemann S."/>
            <person name="Alexander J.E."/>
            <person name="Rich S.A."/>
            <person name="Livny J."/>
            <person name="Vlamakis H."/>
            <person name="Clish C."/>
            <person name="Bullock K."/>
            <person name="Deik A."/>
            <person name="Scott J."/>
            <person name="Pierce K.A."/>
            <person name="Xavier R.J."/>
            <person name="Alm E.J."/>
        </authorList>
    </citation>
    <scope>NUCLEOTIDE SEQUENCE [LARGE SCALE GENOMIC DNA]</scope>
    <source>
        <strain evidence="2 3">BIOML-A1</strain>
    </source>
</reference>
<comment type="caution">
    <text evidence="2">The sequence shown here is derived from an EMBL/GenBank/DDBJ whole genome shotgun (WGS) entry which is preliminary data.</text>
</comment>
<accession>A0A844KDE2</accession>
<evidence type="ECO:0000313" key="3">
    <source>
        <dbReference type="Proteomes" id="UP000448177"/>
    </source>
</evidence>
<dbReference type="EMBL" id="WNAF01000001">
    <property type="protein sequence ID" value="MTR75820.1"/>
    <property type="molecule type" value="Genomic_DNA"/>
</dbReference>
<dbReference type="Proteomes" id="UP000448177">
    <property type="component" value="Unassembled WGS sequence"/>
</dbReference>
<name>A0A844KDE2_9FIRM</name>
<organism evidence="2 3">
    <name type="scientific">Mediterraneibacter faecis</name>
    <dbReference type="NCBI Taxonomy" id="592978"/>
    <lineage>
        <taxon>Bacteria</taxon>
        <taxon>Bacillati</taxon>
        <taxon>Bacillota</taxon>
        <taxon>Clostridia</taxon>
        <taxon>Lachnospirales</taxon>
        <taxon>Lachnospiraceae</taxon>
        <taxon>Mediterraneibacter</taxon>
    </lineage>
</organism>
<evidence type="ECO:0000259" key="1">
    <source>
        <dbReference type="Pfam" id="PF14194"/>
    </source>
</evidence>
<dbReference type="InterPro" id="IPR025973">
    <property type="entry name" value="Cys_rich_VLP_dom"/>
</dbReference>
<proteinExistence type="predicted"/>
<protein>
    <recommendedName>
        <fullName evidence="1">Cysteine-rich VLP domain-containing protein</fullName>
    </recommendedName>
</protein>
<dbReference type="RefSeq" id="WP_155203534.1">
    <property type="nucleotide sequence ID" value="NZ_WNAF01000001.1"/>
</dbReference>
<keyword evidence="3" id="KW-1185">Reference proteome</keyword>
<sequence length="138" mass="16078">MSIPRMNYPQYCKARRLTHECCNYCNGNCLLLDDGEECVCVQSISYSLLCRWFKIAVLPLDAALYAEITKDRDEVKRCCECGATFTPKSNRAKYCAACAKRMRRRKEAERQRKRYWQPANRNAENVDTGRFLTADKVK</sequence>
<dbReference type="Pfam" id="PF14194">
    <property type="entry name" value="Cys_rich_VLP"/>
    <property type="match status" value="1"/>
</dbReference>